<dbReference type="Gene3D" id="3.30.360.10">
    <property type="entry name" value="Dihydrodipicolinate Reductase, domain 2"/>
    <property type="match status" value="1"/>
</dbReference>
<dbReference type="Gene3D" id="3.40.50.720">
    <property type="entry name" value="NAD(P)-binding Rossmann-like Domain"/>
    <property type="match status" value="1"/>
</dbReference>
<organism evidence="3">
    <name type="scientific">uncultured Sulfurovum sp</name>
    <dbReference type="NCBI Taxonomy" id="269237"/>
    <lineage>
        <taxon>Bacteria</taxon>
        <taxon>Pseudomonadati</taxon>
        <taxon>Campylobacterota</taxon>
        <taxon>Epsilonproteobacteria</taxon>
        <taxon>Campylobacterales</taxon>
        <taxon>Sulfurovaceae</taxon>
        <taxon>Sulfurovum</taxon>
        <taxon>environmental samples</taxon>
    </lineage>
</organism>
<dbReference type="GO" id="GO:0016491">
    <property type="term" value="F:oxidoreductase activity"/>
    <property type="evidence" value="ECO:0007669"/>
    <property type="project" value="UniProtKB-KW"/>
</dbReference>
<dbReference type="Pfam" id="PF03435">
    <property type="entry name" value="Sacchrp_dh_NADP"/>
    <property type="match status" value="1"/>
</dbReference>
<accession>A0A6S6TUC7</accession>
<feature type="domain" description="Saccharopine dehydrogenase NADP binding" evidence="1">
    <location>
        <begin position="6"/>
        <end position="138"/>
    </location>
</feature>
<evidence type="ECO:0000259" key="2">
    <source>
        <dbReference type="Pfam" id="PF16653"/>
    </source>
</evidence>
<reference evidence="3" key="1">
    <citation type="submission" date="2020-01" db="EMBL/GenBank/DDBJ databases">
        <authorList>
            <person name="Meier V. D."/>
            <person name="Meier V D."/>
        </authorList>
    </citation>
    <scope>NUCLEOTIDE SEQUENCE</scope>
    <source>
        <strain evidence="3">HLG_WM_MAG_03</strain>
    </source>
</reference>
<dbReference type="EMBL" id="CACVAR010000345">
    <property type="protein sequence ID" value="CAA6822994.1"/>
    <property type="molecule type" value="Genomic_DNA"/>
</dbReference>
<dbReference type="Pfam" id="PF16653">
    <property type="entry name" value="Sacchrp_dh_C"/>
    <property type="match status" value="1"/>
</dbReference>
<evidence type="ECO:0000313" key="3">
    <source>
        <dbReference type="EMBL" id="CAA6822994.1"/>
    </source>
</evidence>
<protein>
    <submittedName>
        <fullName evidence="3">Carboxynorspermidine dehydrogenase, putative (EC)</fullName>
        <ecNumber evidence="3">1.1.1.-</ecNumber>
    </submittedName>
</protein>
<dbReference type="PANTHER" id="PTHR43796:SF2">
    <property type="entry name" value="CARBOXYNORSPERMIDINE SYNTHASE"/>
    <property type="match status" value="1"/>
</dbReference>
<feature type="non-terminal residue" evidence="3">
    <location>
        <position position="387"/>
    </location>
</feature>
<evidence type="ECO:0000259" key="1">
    <source>
        <dbReference type="Pfam" id="PF03435"/>
    </source>
</evidence>
<proteinExistence type="predicted"/>
<gene>
    <name evidence="3" type="ORF">HELGO_WM23100</name>
</gene>
<sequence length="387" mass="43705">MSNKTLIIGAGGVGNVVAFKCAMNAQTFGEITLASRTLSKCDAIAKNVKEKVGVDIKTSSVDADNVPELIKLFNKIQPNVVINVALPYQDLTIMDACVECGIDYLDTANYEHPDTAKFEYKEQWERDDAFKEADIMALLGSGFDPGVTNVFCAYAQKHYFDEIHTIDILDCNAGDHGYPFATNFNPEINLREVSAKGRYWQKNEDGQGEWIETEPMEIMQVWYYPEVGEKDSYLLYHEEMESLVKHIKGLKRIRFFMTFGQSYLTHMKCLENVGMLGIKEVEHKGMKIVPMEFLATLLPDPASLGERTTGKTNIGIYAKGIKDGKEKTVYIYQVSDHEKCYEEVLSQGVSYTTGVPAMIGAKLMLEKKWQNKGVFNMEEFDPDPFME</sequence>
<dbReference type="AlphaFoldDB" id="A0A6S6TUC7"/>
<keyword evidence="3" id="KW-0560">Oxidoreductase</keyword>
<feature type="domain" description="Saccharopine dehydrogenase-like C-terminal" evidence="2">
    <location>
        <begin position="142"/>
        <end position="387"/>
    </location>
</feature>
<dbReference type="SUPFAM" id="SSF51735">
    <property type="entry name" value="NAD(P)-binding Rossmann-fold domains"/>
    <property type="match status" value="1"/>
</dbReference>
<dbReference type="InterPro" id="IPR036291">
    <property type="entry name" value="NAD(P)-bd_dom_sf"/>
</dbReference>
<dbReference type="InterPro" id="IPR032095">
    <property type="entry name" value="Sacchrp_dh-like_C"/>
</dbReference>
<dbReference type="PANTHER" id="PTHR43796">
    <property type="entry name" value="CARBOXYNORSPERMIDINE SYNTHASE"/>
    <property type="match status" value="1"/>
</dbReference>
<name>A0A6S6TUC7_9BACT</name>
<dbReference type="InterPro" id="IPR005097">
    <property type="entry name" value="Sacchrp_dh_NADP-bd"/>
</dbReference>
<dbReference type="EC" id="1.1.1.-" evidence="3"/>